<evidence type="ECO:0000256" key="1">
    <source>
        <dbReference type="SAM" id="MobiDB-lite"/>
    </source>
</evidence>
<dbReference type="EMBL" id="SWLB01000004">
    <property type="protein sequence ID" value="KAF3339132.1"/>
    <property type="molecule type" value="Genomic_DNA"/>
</dbReference>
<feature type="domain" description="Amine oxidase" evidence="2">
    <location>
        <begin position="128"/>
        <end position="209"/>
    </location>
</feature>
<protein>
    <recommendedName>
        <fullName evidence="2">Amine oxidase domain-containing protein</fullName>
    </recommendedName>
</protein>
<dbReference type="OrthoDB" id="1682362at2759"/>
<proteinExistence type="predicted"/>
<sequence length="247" mass="27829">MKHAMPSPPKIETLSTKTRPTPDNTPPSSRAPPLSSLAPNPKCTHELKLPLRASERARRRERERGTGFTWRYNVAREGWSASLIVQFRGRWSSIGGSCDGFFAICLNLNLQDERSYFHSFYGSSFELSLLRAVLTPGDPYMPLPNEEIISKVNKQVHELFPSSRGLELIWSSVVKIGQSLYREAPGTDPFRPDQTTPVKNFFLAGSYTKKLTDSKSMQSMCQMYAAVSYICLGDPESTWQGHNLIDH</sequence>
<dbReference type="GO" id="GO:0016491">
    <property type="term" value="F:oxidoreductase activity"/>
    <property type="evidence" value="ECO:0007669"/>
    <property type="project" value="InterPro"/>
</dbReference>
<feature type="compositionally biased region" description="Polar residues" evidence="1">
    <location>
        <begin position="13"/>
        <end position="22"/>
    </location>
</feature>
<dbReference type="PANTHER" id="PTHR42923">
    <property type="entry name" value="PROTOPORPHYRINOGEN OXIDASE"/>
    <property type="match status" value="1"/>
</dbReference>
<dbReference type="AlphaFoldDB" id="A0A833VGJ6"/>
<dbReference type="PANTHER" id="PTHR42923:SF41">
    <property type="entry name" value="ZETA-CAROTENE DESATURASE, CHLOROPLASTIC_CHROMOPLASTIC"/>
    <property type="match status" value="1"/>
</dbReference>
<feature type="compositionally biased region" description="Low complexity" evidence="1">
    <location>
        <begin position="26"/>
        <end position="41"/>
    </location>
</feature>
<dbReference type="InterPro" id="IPR050464">
    <property type="entry name" value="Zeta_carotene_desat/Oxidored"/>
</dbReference>
<dbReference type="Pfam" id="PF01593">
    <property type="entry name" value="Amino_oxidase"/>
    <property type="match status" value="1"/>
</dbReference>
<evidence type="ECO:0000313" key="3">
    <source>
        <dbReference type="EMBL" id="KAF3339132.1"/>
    </source>
</evidence>
<reference evidence="3" key="1">
    <citation type="submission" date="2020-01" db="EMBL/GenBank/DDBJ databases">
        <title>Genome sequence of Kobresia littledalei, the first chromosome-level genome in the family Cyperaceae.</title>
        <authorList>
            <person name="Qu G."/>
        </authorList>
    </citation>
    <scope>NUCLEOTIDE SEQUENCE</scope>
    <source>
        <strain evidence="3">C.B.Clarke</strain>
        <tissue evidence="3">Leaf</tissue>
    </source>
</reference>
<evidence type="ECO:0000259" key="2">
    <source>
        <dbReference type="Pfam" id="PF01593"/>
    </source>
</evidence>
<accession>A0A833VGJ6</accession>
<name>A0A833VGJ6_9POAL</name>
<evidence type="ECO:0000313" key="4">
    <source>
        <dbReference type="Proteomes" id="UP000623129"/>
    </source>
</evidence>
<keyword evidence="4" id="KW-1185">Reference proteome</keyword>
<gene>
    <name evidence="3" type="ORF">FCM35_KLT16603</name>
</gene>
<dbReference type="Proteomes" id="UP000623129">
    <property type="component" value="Unassembled WGS sequence"/>
</dbReference>
<dbReference type="InterPro" id="IPR002937">
    <property type="entry name" value="Amino_oxidase"/>
</dbReference>
<feature type="region of interest" description="Disordered" evidence="1">
    <location>
        <begin position="1"/>
        <end position="42"/>
    </location>
</feature>
<comment type="caution">
    <text evidence="3">The sequence shown here is derived from an EMBL/GenBank/DDBJ whole genome shotgun (WGS) entry which is preliminary data.</text>
</comment>
<organism evidence="3 4">
    <name type="scientific">Carex littledalei</name>
    <dbReference type="NCBI Taxonomy" id="544730"/>
    <lineage>
        <taxon>Eukaryota</taxon>
        <taxon>Viridiplantae</taxon>
        <taxon>Streptophyta</taxon>
        <taxon>Embryophyta</taxon>
        <taxon>Tracheophyta</taxon>
        <taxon>Spermatophyta</taxon>
        <taxon>Magnoliopsida</taxon>
        <taxon>Liliopsida</taxon>
        <taxon>Poales</taxon>
        <taxon>Cyperaceae</taxon>
        <taxon>Cyperoideae</taxon>
        <taxon>Cariceae</taxon>
        <taxon>Carex</taxon>
        <taxon>Carex subgen. Euthyceras</taxon>
    </lineage>
</organism>